<dbReference type="InterPro" id="IPR005181">
    <property type="entry name" value="SASA"/>
</dbReference>
<reference evidence="5 6" key="1">
    <citation type="submission" date="2024-09" db="EMBL/GenBank/DDBJ databases">
        <authorList>
            <person name="Sun Q."/>
            <person name="Mori K."/>
        </authorList>
    </citation>
    <scope>NUCLEOTIDE SEQUENCE [LARGE SCALE GENOMIC DNA]</scope>
    <source>
        <strain evidence="5 6">CECT 8286</strain>
    </source>
</reference>
<feature type="signal peptide" evidence="3">
    <location>
        <begin position="1"/>
        <end position="19"/>
    </location>
</feature>
<accession>A0ABV5EZV1</accession>
<feature type="domain" description="Sialate O-acetylesterase" evidence="4">
    <location>
        <begin position="313"/>
        <end position="371"/>
    </location>
</feature>
<evidence type="ECO:0000313" key="6">
    <source>
        <dbReference type="Proteomes" id="UP001589605"/>
    </source>
</evidence>
<keyword evidence="3" id="KW-0732">Signal</keyword>
<gene>
    <name evidence="5" type="ORF">ACFFVB_06355</name>
</gene>
<sequence>MKKSISIIFLLVCIQSTFAFEITLPSIFADHMVLQRSQKVPVWGTTEANAMVEVLFADQKKKVKADAEGNWRIDLEPLEASSESRVLTVTSQYNNEVTTLKILDVLVGEVWLCSGQSNMYRPFRMLIGEAVEPKYEPIAEYLREEAATANDPLFRQFIVGPDFSVFEEKNQGRGNWSKAVHGEVNEFSGTAYFFGRELRRELQVPVAILSCSLGATRIEPWMPKEAYQENEILKVAYNEELAHYKNALASWDTFKEDEKYKQLLTDWEAQVEQAEREGKKAPSKPRKSVHPDRDRQIPATLFNSMIHPLIPFAVKGALWYQGESNTENGAETYGLKLSTMIESWRKMWGQKTFYFYASQLANYKNPNEAPVGDEDGWALLSYKQSEILKLPNTGLAVLNDIGEAKDIHPKNKVDTGKRLSLWALKQAYKKDIVFSGPLYKNSTIKKDKIIIEFNHVGSGLMVGKKHVMEPTREVDEPLRRFQIRGNDGQWKWAEAKIINKNQVEVWHTDIKNPVEVRYAWSSNPEGANLYNKEGLPTSLFKTEN</sequence>
<dbReference type="RefSeq" id="WP_382381879.1">
    <property type="nucleotide sequence ID" value="NZ_JBHMEZ010000003.1"/>
</dbReference>
<dbReference type="Gene3D" id="3.40.50.1110">
    <property type="entry name" value="SGNH hydrolase"/>
    <property type="match status" value="1"/>
</dbReference>
<evidence type="ECO:0000259" key="4">
    <source>
        <dbReference type="Pfam" id="PF03629"/>
    </source>
</evidence>
<name>A0ABV5EZV1_9FLAO</name>
<evidence type="ECO:0000256" key="2">
    <source>
        <dbReference type="SAM" id="MobiDB-lite"/>
    </source>
</evidence>
<feature type="chain" id="PRO_5047341088" evidence="3">
    <location>
        <begin position="20"/>
        <end position="544"/>
    </location>
</feature>
<keyword evidence="6" id="KW-1185">Reference proteome</keyword>
<dbReference type="EMBL" id="JBHMEZ010000003">
    <property type="protein sequence ID" value="MFB9052699.1"/>
    <property type="molecule type" value="Genomic_DNA"/>
</dbReference>
<dbReference type="PANTHER" id="PTHR22901:SF0">
    <property type="entry name" value="SIALATE O-ACETYLESTERASE"/>
    <property type="match status" value="1"/>
</dbReference>
<feature type="region of interest" description="Disordered" evidence="2">
    <location>
        <begin position="271"/>
        <end position="293"/>
    </location>
</feature>
<evidence type="ECO:0000256" key="1">
    <source>
        <dbReference type="ARBA" id="ARBA00022801"/>
    </source>
</evidence>
<dbReference type="InterPro" id="IPR036514">
    <property type="entry name" value="SGNH_hydro_sf"/>
</dbReference>
<dbReference type="InterPro" id="IPR013783">
    <property type="entry name" value="Ig-like_fold"/>
</dbReference>
<dbReference type="Proteomes" id="UP001589605">
    <property type="component" value="Unassembled WGS sequence"/>
</dbReference>
<keyword evidence="1" id="KW-0378">Hydrolase</keyword>
<dbReference type="Gene3D" id="2.60.40.10">
    <property type="entry name" value="Immunoglobulins"/>
    <property type="match status" value="1"/>
</dbReference>
<dbReference type="SUPFAM" id="SSF52266">
    <property type="entry name" value="SGNH hydrolase"/>
    <property type="match status" value="1"/>
</dbReference>
<comment type="caution">
    <text evidence="5">The sequence shown here is derived from an EMBL/GenBank/DDBJ whole genome shotgun (WGS) entry which is preliminary data.</text>
</comment>
<proteinExistence type="predicted"/>
<evidence type="ECO:0000313" key="5">
    <source>
        <dbReference type="EMBL" id="MFB9052699.1"/>
    </source>
</evidence>
<evidence type="ECO:0000256" key="3">
    <source>
        <dbReference type="SAM" id="SignalP"/>
    </source>
</evidence>
<dbReference type="PANTHER" id="PTHR22901">
    <property type="entry name" value="SIALATE O-ACETYLESTERASE"/>
    <property type="match status" value="1"/>
</dbReference>
<dbReference type="Pfam" id="PF03629">
    <property type="entry name" value="SASA"/>
    <property type="match status" value="1"/>
</dbReference>
<dbReference type="InterPro" id="IPR039329">
    <property type="entry name" value="SIAE"/>
</dbReference>
<protein>
    <submittedName>
        <fullName evidence="5">Sialate O-acetylesterase</fullName>
    </submittedName>
</protein>
<organism evidence="5 6">
    <name type="scientific">Formosa undariae</name>
    <dbReference type="NCBI Taxonomy" id="1325436"/>
    <lineage>
        <taxon>Bacteria</taxon>
        <taxon>Pseudomonadati</taxon>
        <taxon>Bacteroidota</taxon>
        <taxon>Flavobacteriia</taxon>
        <taxon>Flavobacteriales</taxon>
        <taxon>Flavobacteriaceae</taxon>
        <taxon>Formosa</taxon>
    </lineage>
</organism>